<dbReference type="NCBIfam" id="TIGR02429">
    <property type="entry name" value="pcaI_scoA_fam"/>
    <property type="match status" value="1"/>
</dbReference>
<feature type="non-terminal residue" evidence="2">
    <location>
        <position position="1"/>
    </location>
</feature>
<dbReference type="PANTHER" id="PTHR13707">
    <property type="entry name" value="KETOACID-COENZYME A TRANSFERASE"/>
    <property type="match status" value="1"/>
</dbReference>
<dbReference type="Pfam" id="PF01144">
    <property type="entry name" value="CoA_trans"/>
    <property type="match status" value="1"/>
</dbReference>
<accession>A0A383D8Z5</accession>
<name>A0A383D8Z5_9ZZZZ</name>
<proteinExistence type="predicted"/>
<dbReference type="InterPro" id="IPR012792">
    <property type="entry name" value="3-oxoacid_CoA-transf_A"/>
</dbReference>
<dbReference type="InterPro" id="IPR004165">
    <property type="entry name" value="CoA_trans_fam_I"/>
</dbReference>
<dbReference type="AlphaFoldDB" id="A0A383D8Z5"/>
<keyword evidence="1" id="KW-0808">Transferase</keyword>
<protein>
    <recommendedName>
        <fullName evidence="3">3-oxoacid CoA-transferase subunit A</fullName>
    </recommendedName>
</protein>
<dbReference type="GO" id="GO:0008410">
    <property type="term" value="F:CoA-transferase activity"/>
    <property type="evidence" value="ECO:0007669"/>
    <property type="project" value="InterPro"/>
</dbReference>
<evidence type="ECO:0000313" key="2">
    <source>
        <dbReference type="EMBL" id="SVE40952.1"/>
    </source>
</evidence>
<evidence type="ECO:0008006" key="3">
    <source>
        <dbReference type="Google" id="ProtNLM"/>
    </source>
</evidence>
<evidence type="ECO:0000256" key="1">
    <source>
        <dbReference type="ARBA" id="ARBA00022679"/>
    </source>
</evidence>
<sequence>NKQVRKIICSFPIPAKQKPISEIEKAWKNKETIVEVIPQGTLAEKIRAGGSGIPAFYTKTGLGTIVEKNKEKKIINGKKYLLEHALQADVALIKAEIADEFGNLIYKGTSRAFNPIMAMAAKLTIVEVEKIIPSQEIDPERIGTPGIYVNRLVCVKKTI</sequence>
<reference evidence="2" key="1">
    <citation type="submission" date="2018-05" db="EMBL/GenBank/DDBJ databases">
        <authorList>
            <person name="Lanie J.A."/>
            <person name="Ng W.-L."/>
            <person name="Kazmierczak K.M."/>
            <person name="Andrzejewski T.M."/>
            <person name="Davidsen T.M."/>
            <person name="Wayne K.J."/>
            <person name="Tettelin H."/>
            <person name="Glass J.I."/>
            <person name="Rusch D."/>
            <person name="Podicherti R."/>
            <person name="Tsui H.-C.T."/>
            <person name="Winkler M.E."/>
        </authorList>
    </citation>
    <scope>NUCLEOTIDE SEQUENCE</scope>
</reference>
<gene>
    <name evidence="2" type="ORF">METZ01_LOCUS493806</name>
</gene>
<dbReference type="SUPFAM" id="SSF100950">
    <property type="entry name" value="NagB/RpiA/CoA transferase-like"/>
    <property type="match status" value="1"/>
</dbReference>
<dbReference type="Gene3D" id="3.40.1080.10">
    <property type="entry name" value="Glutaconate Coenzyme A-transferase"/>
    <property type="match status" value="1"/>
</dbReference>
<dbReference type="InterPro" id="IPR037171">
    <property type="entry name" value="NagB/RpiA_transferase-like"/>
</dbReference>
<dbReference type="EMBL" id="UINC01215322">
    <property type="protein sequence ID" value="SVE40952.1"/>
    <property type="molecule type" value="Genomic_DNA"/>
</dbReference>
<dbReference type="PANTHER" id="PTHR13707:SF60">
    <property type="entry name" value="ACETATE COA-TRANSFERASE SUBUNIT ALPHA"/>
    <property type="match status" value="1"/>
</dbReference>
<dbReference type="SMART" id="SM00882">
    <property type="entry name" value="CoA_trans"/>
    <property type="match status" value="1"/>
</dbReference>
<organism evidence="2">
    <name type="scientific">marine metagenome</name>
    <dbReference type="NCBI Taxonomy" id="408172"/>
    <lineage>
        <taxon>unclassified sequences</taxon>
        <taxon>metagenomes</taxon>
        <taxon>ecological metagenomes</taxon>
    </lineage>
</organism>